<evidence type="ECO:0000259" key="3">
    <source>
        <dbReference type="SMART" id="SM00939"/>
    </source>
</evidence>
<dbReference type="SUPFAM" id="SSF49785">
    <property type="entry name" value="Galactose-binding domain-like"/>
    <property type="match status" value="1"/>
</dbReference>
<evidence type="ECO:0000313" key="4">
    <source>
        <dbReference type="EMBL" id="QIB66074.1"/>
    </source>
</evidence>
<keyword evidence="1 4" id="KW-0378">Hydrolase</keyword>
<organism evidence="4 5">
    <name type="scientific">Kineobactrum salinum</name>
    <dbReference type="NCBI Taxonomy" id="2708301"/>
    <lineage>
        <taxon>Bacteria</taxon>
        <taxon>Pseudomonadati</taxon>
        <taxon>Pseudomonadota</taxon>
        <taxon>Gammaproteobacteria</taxon>
        <taxon>Cellvibrionales</taxon>
        <taxon>Halieaceae</taxon>
        <taxon>Kineobactrum</taxon>
    </lineage>
</organism>
<dbReference type="InterPro" id="IPR005674">
    <property type="entry name" value="CocE/Ser_esterase"/>
</dbReference>
<dbReference type="Gene3D" id="1.10.3020.10">
    <property type="entry name" value="alpha-amino acid ester hydrolase ( Helical cap domain)"/>
    <property type="match status" value="1"/>
</dbReference>
<keyword evidence="2" id="KW-0732">Signal</keyword>
<dbReference type="InterPro" id="IPR000383">
    <property type="entry name" value="Xaa-Pro-like_dom"/>
</dbReference>
<evidence type="ECO:0000256" key="2">
    <source>
        <dbReference type="SAM" id="SignalP"/>
    </source>
</evidence>
<dbReference type="Gene3D" id="3.40.50.1820">
    <property type="entry name" value="alpha/beta hydrolase"/>
    <property type="match status" value="1"/>
</dbReference>
<dbReference type="PANTHER" id="PTHR43056">
    <property type="entry name" value="PEPTIDASE S9 PROLYL OLIGOPEPTIDASE"/>
    <property type="match status" value="1"/>
</dbReference>
<dbReference type="InterPro" id="IPR029058">
    <property type="entry name" value="AB_hydrolase_fold"/>
</dbReference>
<dbReference type="Gene3D" id="2.60.120.260">
    <property type="entry name" value="Galactose-binding domain-like"/>
    <property type="match status" value="1"/>
</dbReference>
<dbReference type="SUPFAM" id="SSF53474">
    <property type="entry name" value="alpha/beta-Hydrolases"/>
    <property type="match status" value="1"/>
</dbReference>
<dbReference type="AlphaFoldDB" id="A0A6C0U908"/>
<sequence>MSTLLRACSRASAAILLLLCIGPLYAGEAAGPPDDPIHRFDTQVAMVPMRDGTRLRTVIYTPRGNSQDLPVLFWRSPYDVSRVGAGNPAGSIFHTGLRELVDDGYIFVFQDIRGRHGSEGEFVMLRPSRDRDDPRAVDESSDAYDSIEWLMNKLPSHNGRVGMLGVSYPAWLAVMAAVDPHPALAAISPQASPADVYIGDDFFHNGAFRLSYGFEYVAFMERESGADVFDFGMEDTYDWYLRLGSLRHVKQRHFADMATTWDDFVAHPDYDNFWRARAVVPQLGKIRVPSLTVGGWYDAEDGYGPYRLYQAWQDGDDNDMNHLVIGPWTHGIWLWDDGRKIAELDFESATASHFRRNIMAPWFARQLKDKGDTDMAAVQLFQTGANQWQQFDEWPAPETVEKRLYLGAQGRLSFTPPNTDQERAADSYVSNPADPVPYRPRPIGHMFAGPDWGQWLTQDQRFLAGRDDVVGWVSEPLEEDIALSGNVISHLFASTTGSDADWVVKLIDVYPGDYSADPAMSGYQLIVAGEILRARYRNGLESAEPLEPGKVEEYRIDLQPRHHLFRKGHRIMVQVQSSWFPLFDRNPQTFVDNIFNARDRDFRAATHTIHRSSRFPSHIRLQTLP</sequence>
<proteinExistence type="predicted"/>
<keyword evidence="5" id="KW-1185">Reference proteome</keyword>
<feature type="signal peptide" evidence="2">
    <location>
        <begin position="1"/>
        <end position="26"/>
    </location>
</feature>
<evidence type="ECO:0000313" key="5">
    <source>
        <dbReference type="Proteomes" id="UP000477680"/>
    </source>
</evidence>
<accession>A0A6C0U908</accession>
<dbReference type="RefSeq" id="WP_163495510.1">
    <property type="nucleotide sequence ID" value="NZ_CP048711.1"/>
</dbReference>
<dbReference type="InterPro" id="IPR050585">
    <property type="entry name" value="Xaa-Pro_dipeptidyl-ppase/CocE"/>
</dbReference>
<dbReference type="Pfam" id="PF08530">
    <property type="entry name" value="PepX_C"/>
    <property type="match status" value="1"/>
</dbReference>
<reference evidence="4 5" key="1">
    <citation type="submission" date="2020-02" db="EMBL/GenBank/DDBJ databases">
        <title>Genome sequencing for Kineobactrum sp. M2.</title>
        <authorList>
            <person name="Park S.-J."/>
        </authorList>
    </citation>
    <scope>NUCLEOTIDE SEQUENCE [LARGE SCALE GENOMIC DNA]</scope>
    <source>
        <strain evidence="4 5">M2</strain>
    </source>
</reference>
<dbReference type="KEGG" id="kim:G3T16_12275"/>
<name>A0A6C0U908_9GAMM</name>
<dbReference type="EMBL" id="CP048711">
    <property type="protein sequence ID" value="QIB66074.1"/>
    <property type="molecule type" value="Genomic_DNA"/>
</dbReference>
<dbReference type="InterPro" id="IPR008979">
    <property type="entry name" value="Galactose-bd-like_sf"/>
</dbReference>
<dbReference type="PANTHER" id="PTHR43056:SF10">
    <property type="entry name" value="COCE_NOND FAMILY, PUTATIVE (AFU_ORTHOLOGUE AFUA_7G00600)-RELATED"/>
    <property type="match status" value="1"/>
</dbReference>
<dbReference type="InterPro" id="IPR013736">
    <property type="entry name" value="Xaa-Pro_dipept_C"/>
</dbReference>
<dbReference type="NCBIfam" id="TIGR00976">
    <property type="entry name" value="CocE_NonD"/>
    <property type="match status" value="1"/>
</dbReference>
<dbReference type="GO" id="GO:0008239">
    <property type="term" value="F:dipeptidyl-peptidase activity"/>
    <property type="evidence" value="ECO:0007669"/>
    <property type="project" value="InterPro"/>
</dbReference>
<feature type="domain" description="Xaa-Pro dipeptidyl-peptidase C-terminal" evidence="3">
    <location>
        <begin position="360"/>
        <end position="620"/>
    </location>
</feature>
<gene>
    <name evidence="4" type="ORF">G3T16_12275</name>
</gene>
<dbReference type="Proteomes" id="UP000477680">
    <property type="component" value="Chromosome"/>
</dbReference>
<protein>
    <submittedName>
        <fullName evidence="4">CocE/NonD family hydrolase</fullName>
    </submittedName>
</protein>
<feature type="chain" id="PRO_5025410867" evidence="2">
    <location>
        <begin position="27"/>
        <end position="625"/>
    </location>
</feature>
<dbReference type="SMART" id="SM00939">
    <property type="entry name" value="PepX_C"/>
    <property type="match status" value="1"/>
</dbReference>
<evidence type="ECO:0000256" key="1">
    <source>
        <dbReference type="ARBA" id="ARBA00022801"/>
    </source>
</evidence>
<dbReference type="Pfam" id="PF02129">
    <property type="entry name" value="Peptidase_S15"/>
    <property type="match status" value="1"/>
</dbReference>